<dbReference type="Proteomes" id="UP000185713">
    <property type="component" value="Unassembled WGS sequence"/>
</dbReference>
<dbReference type="EMBL" id="JWTK01000003">
    <property type="protein sequence ID" value="OJH49434.1"/>
    <property type="molecule type" value="Genomic_DNA"/>
</dbReference>
<keyword evidence="1" id="KW-0812">Transmembrane</keyword>
<proteinExistence type="predicted"/>
<dbReference type="AlphaFoldDB" id="A0A1L9C4H4"/>
<comment type="caution">
    <text evidence="2">The sequence shown here is derived from an EMBL/GenBank/DDBJ whole genome shotgun (WGS) entry which is preliminary data.</text>
</comment>
<sequence length="34" mass="4103">MPKNPIKNIDKQPNYNNLWPLIIAVFYEILLLYL</sequence>
<feature type="transmembrane region" description="Helical" evidence="1">
    <location>
        <begin position="17"/>
        <end position="33"/>
    </location>
</feature>
<evidence type="ECO:0000313" key="3">
    <source>
        <dbReference type="Proteomes" id="UP000185713"/>
    </source>
</evidence>
<accession>A0A1L9C4H4</accession>
<evidence type="ECO:0000313" key="2">
    <source>
        <dbReference type="EMBL" id="OJH49434.1"/>
    </source>
</evidence>
<keyword evidence="1" id="KW-0472">Membrane</keyword>
<keyword evidence="1" id="KW-1133">Transmembrane helix</keyword>
<reference evidence="2 3" key="1">
    <citation type="submission" date="2014-12" db="EMBL/GenBank/DDBJ databases">
        <title>The genome sequence of Methanohalophilus portucalensis strain FDF1.</title>
        <authorList>
            <person name="Lai M.-C."/>
            <person name="Lai S.-J."/>
        </authorList>
    </citation>
    <scope>NUCLEOTIDE SEQUENCE [LARGE SCALE GENOMIC DNA]</scope>
    <source>
        <strain evidence="2 3">FDF-1</strain>
    </source>
</reference>
<protein>
    <submittedName>
        <fullName evidence="2">Uncharacterized protein</fullName>
    </submittedName>
</protein>
<name>A0A1L9C4H4_9EURY</name>
<gene>
    <name evidence="2" type="ORF">MPF_1301</name>
</gene>
<evidence type="ECO:0000256" key="1">
    <source>
        <dbReference type="SAM" id="Phobius"/>
    </source>
</evidence>
<organism evidence="2 3">
    <name type="scientific">Methanohalophilus portucalensis FDF-1</name>
    <dbReference type="NCBI Taxonomy" id="523843"/>
    <lineage>
        <taxon>Archaea</taxon>
        <taxon>Methanobacteriati</taxon>
        <taxon>Methanobacteriota</taxon>
        <taxon>Stenosarchaea group</taxon>
        <taxon>Methanomicrobia</taxon>
        <taxon>Methanosarcinales</taxon>
        <taxon>Methanosarcinaceae</taxon>
        <taxon>Methanohalophilus</taxon>
    </lineage>
</organism>